<evidence type="ECO:0000256" key="3">
    <source>
        <dbReference type="ARBA" id="ARBA00023002"/>
    </source>
</evidence>
<name>A0A834I8V3_RHYFE</name>
<evidence type="ECO:0000313" key="6">
    <source>
        <dbReference type="Proteomes" id="UP000625711"/>
    </source>
</evidence>
<dbReference type="Gene3D" id="3.20.20.100">
    <property type="entry name" value="NADP-dependent oxidoreductase domain"/>
    <property type="match status" value="1"/>
</dbReference>
<comment type="similarity">
    <text evidence="1">Belongs to the shaker potassium channel beta subunit family.</text>
</comment>
<dbReference type="InterPro" id="IPR023210">
    <property type="entry name" value="NADP_OxRdtase_dom"/>
</dbReference>
<dbReference type="AlphaFoldDB" id="A0A834I8V3"/>
<evidence type="ECO:0000256" key="2">
    <source>
        <dbReference type="ARBA" id="ARBA00022857"/>
    </source>
</evidence>
<keyword evidence="6" id="KW-1185">Reference proteome</keyword>
<gene>
    <name evidence="5" type="ORF">GWI33_010936</name>
</gene>
<dbReference type="PANTHER" id="PTHR43150">
    <property type="entry name" value="HYPERKINETIC, ISOFORM M"/>
    <property type="match status" value="1"/>
</dbReference>
<dbReference type="OrthoDB" id="48988at2759"/>
<dbReference type="SUPFAM" id="SSF51430">
    <property type="entry name" value="NAD(P)-linked oxidoreductase"/>
    <property type="match status" value="1"/>
</dbReference>
<dbReference type="InterPro" id="IPR005399">
    <property type="entry name" value="K_chnl_volt-dep_bsu_KCNAB-rel"/>
</dbReference>
<keyword evidence="3" id="KW-0560">Oxidoreductase</keyword>
<evidence type="ECO:0000256" key="1">
    <source>
        <dbReference type="ARBA" id="ARBA00006515"/>
    </source>
</evidence>
<keyword evidence="2" id="KW-0521">NADP</keyword>
<organism evidence="5 6">
    <name type="scientific">Rhynchophorus ferrugineus</name>
    <name type="common">Red palm weevil</name>
    <name type="synonym">Curculio ferrugineus</name>
    <dbReference type="NCBI Taxonomy" id="354439"/>
    <lineage>
        <taxon>Eukaryota</taxon>
        <taxon>Metazoa</taxon>
        <taxon>Ecdysozoa</taxon>
        <taxon>Arthropoda</taxon>
        <taxon>Hexapoda</taxon>
        <taxon>Insecta</taxon>
        <taxon>Pterygota</taxon>
        <taxon>Neoptera</taxon>
        <taxon>Endopterygota</taxon>
        <taxon>Coleoptera</taxon>
        <taxon>Polyphaga</taxon>
        <taxon>Cucujiformia</taxon>
        <taxon>Curculionidae</taxon>
        <taxon>Dryophthorinae</taxon>
        <taxon>Rhynchophorus</taxon>
    </lineage>
</organism>
<dbReference type="Proteomes" id="UP000625711">
    <property type="component" value="Unassembled WGS sequence"/>
</dbReference>
<dbReference type="GO" id="GO:0016491">
    <property type="term" value="F:oxidoreductase activity"/>
    <property type="evidence" value="ECO:0007669"/>
    <property type="project" value="UniProtKB-KW"/>
</dbReference>
<sequence length="116" mass="12874">GFGLIVFSPLAQGLLGGRYLQGIPEDSRVGKGSRYLTKQQLDPVLIKKIEKLQHLANQRGQTLAQFALSWVLRDPHVSSAIIGASKPEQVLENLKSLQNTHFDDDEIRTIEVILAE</sequence>
<proteinExistence type="inferred from homology"/>
<dbReference type="GO" id="GO:0051596">
    <property type="term" value="P:methylglyoxal catabolic process"/>
    <property type="evidence" value="ECO:0007669"/>
    <property type="project" value="TreeGrafter"/>
</dbReference>
<evidence type="ECO:0000313" key="5">
    <source>
        <dbReference type="EMBL" id="KAF7276084.1"/>
    </source>
</evidence>
<accession>A0A834I8V3</accession>
<dbReference type="Pfam" id="PF00248">
    <property type="entry name" value="Aldo_ket_red"/>
    <property type="match status" value="1"/>
</dbReference>
<evidence type="ECO:0000259" key="4">
    <source>
        <dbReference type="Pfam" id="PF00248"/>
    </source>
</evidence>
<feature type="non-terminal residue" evidence="5">
    <location>
        <position position="1"/>
    </location>
</feature>
<feature type="domain" description="NADP-dependent oxidoreductase" evidence="4">
    <location>
        <begin position="1"/>
        <end position="113"/>
    </location>
</feature>
<reference evidence="5" key="1">
    <citation type="submission" date="2020-08" db="EMBL/GenBank/DDBJ databases">
        <title>Genome sequencing and assembly of the red palm weevil Rhynchophorus ferrugineus.</title>
        <authorList>
            <person name="Dias G.B."/>
            <person name="Bergman C.M."/>
            <person name="Manee M."/>
        </authorList>
    </citation>
    <scope>NUCLEOTIDE SEQUENCE</scope>
    <source>
        <strain evidence="5">AA-2017</strain>
        <tissue evidence="5">Whole larva</tissue>
    </source>
</reference>
<protein>
    <recommendedName>
        <fullName evidence="4">NADP-dependent oxidoreductase domain-containing protein</fullName>
    </recommendedName>
</protein>
<dbReference type="InterPro" id="IPR036812">
    <property type="entry name" value="NAD(P)_OxRdtase_dom_sf"/>
</dbReference>
<dbReference type="EMBL" id="JAACXV010008482">
    <property type="protein sequence ID" value="KAF7276084.1"/>
    <property type="molecule type" value="Genomic_DNA"/>
</dbReference>
<comment type="caution">
    <text evidence="5">The sequence shown here is derived from an EMBL/GenBank/DDBJ whole genome shotgun (WGS) entry which is preliminary data.</text>
</comment>
<dbReference type="PANTHER" id="PTHR43150:SF4">
    <property type="entry name" value="L-GLYCERALDEHYDE 3-PHOSPHATE REDUCTASE"/>
    <property type="match status" value="1"/>
</dbReference>